<dbReference type="GO" id="GO:0016715">
    <property type="term" value="F:oxidoreductase activity, acting on paired donors, with incorporation or reduction of molecular oxygen, reduced ascorbate as one donor, and incorporation of one atom of oxygen"/>
    <property type="evidence" value="ECO:0007669"/>
    <property type="project" value="InterPro"/>
</dbReference>
<dbReference type="GeneID" id="93425755"/>
<dbReference type="Pfam" id="PF09112">
    <property type="entry name" value="N-glycanase_N"/>
    <property type="match status" value="1"/>
</dbReference>
<proteinExistence type="predicted"/>
<feature type="domain" description="Peptide-N-glycosidase F N-terminal" evidence="3">
    <location>
        <begin position="216"/>
        <end position="397"/>
    </location>
</feature>
<dbReference type="InterPro" id="IPR015196">
    <property type="entry name" value="PngaseF_N"/>
</dbReference>
<name>A0A2V1IX42_9BACT</name>
<evidence type="ECO:0000256" key="1">
    <source>
        <dbReference type="ARBA" id="ARBA00023157"/>
    </source>
</evidence>
<dbReference type="InterPro" id="IPR043022">
    <property type="entry name" value="PngaseF_N_sf"/>
</dbReference>
<accession>A0A2V1IX42</accession>
<dbReference type="RefSeq" id="WP_107035979.1">
    <property type="nucleotide sequence ID" value="NZ_CAOMFE010000023.1"/>
</dbReference>
<organism evidence="4 5">
    <name type="scientific">Paramuribaculum intestinale</name>
    <dbReference type="NCBI Taxonomy" id="2094151"/>
    <lineage>
        <taxon>Bacteria</taxon>
        <taxon>Pseudomonadati</taxon>
        <taxon>Bacteroidota</taxon>
        <taxon>Bacteroidia</taxon>
        <taxon>Bacteroidales</taxon>
        <taxon>Muribaculaceae</taxon>
        <taxon>Paramuribaculum</taxon>
    </lineage>
</organism>
<evidence type="ECO:0000256" key="2">
    <source>
        <dbReference type="SAM" id="SignalP"/>
    </source>
</evidence>
<gene>
    <name evidence="4" type="ORF">C5O25_06755</name>
</gene>
<dbReference type="InterPro" id="IPR014784">
    <property type="entry name" value="Cu2_ascorb_mOase-like_C"/>
</dbReference>
<dbReference type="Pfam" id="PF22252">
    <property type="entry name" value="PNGase_F-II_N"/>
    <property type="match status" value="1"/>
</dbReference>
<evidence type="ECO:0000313" key="5">
    <source>
        <dbReference type="Proteomes" id="UP000244925"/>
    </source>
</evidence>
<dbReference type="SUPFAM" id="SSF49742">
    <property type="entry name" value="PHM/PNGase F"/>
    <property type="match status" value="1"/>
</dbReference>
<dbReference type="AlphaFoldDB" id="A0A2V1IX42"/>
<dbReference type="Gene3D" id="2.60.120.1570">
    <property type="entry name" value="Peptide-N-glycosidase F, N-terminal domain"/>
    <property type="match status" value="1"/>
</dbReference>
<evidence type="ECO:0000313" key="4">
    <source>
        <dbReference type="EMBL" id="PWB07604.1"/>
    </source>
</evidence>
<keyword evidence="2" id="KW-0732">Signal</keyword>
<keyword evidence="1" id="KW-1015">Disulfide bond</keyword>
<sequence length="564" mass="61313">MKRSAAGMMALIMAVIATFPTEAAVNYVKKLRGAKAIEVTYESSYKGRTYPGATIVSISGEQVRISTADNGRGRRGDAPVQNTYIDYATRQWYKVAQLPGGREISSARDFASDSAMRVIGREKVLGLDCTVARTSINSNTIDICYTDALPFEGTPQPGVGVPSGLVLKVTRNGESVQEAVDIKAFRPDGSLFPAQWGERLSDPEYLYAINQSGVITVPVFDHARINFSGAAIPDALNDGEVYNVGGGTIVIRKVTLPDSAAAADRSIFAEVVQYSEGDAYDRTGSIFVIPTGKKQSFVDAIRNLKSVPAFVSDSTAYHGLVSTDGYDAPLELMRFFTGFGVRAFNKNVVPGQEWVDSVLYKTEISDLASHLSGEQWIGAYIGNWDGRGHILSLDLKYYPGGGDRKFTAMPLFNTVNYLEQAGQPYPIFMLNDSLQTEFTLDHPVENAMLCYTTTGHGGWGGGDEFNKKTNTIILDGREVITFIPWRDDCGTYRNNNPCSGNFANGLSSSDLSRSNWCPGTVTNPEYIYLGNLAAGKHKLTVKIPQGKPAGSSNSYWCISGTLLY</sequence>
<protein>
    <submittedName>
        <fullName evidence="4">Glpgli family protein</fullName>
    </submittedName>
</protein>
<comment type="caution">
    <text evidence="4">The sequence shown here is derived from an EMBL/GenBank/DDBJ whole genome shotgun (WGS) entry which is preliminary data.</text>
</comment>
<dbReference type="Gene3D" id="2.60.120.230">
    <property type="match status" value="1"/>
</dbReference>
<feature type="chain" id="PRO_5016122934" evidence="2">
    <location>
        <begin position="24"/>
        <end position="564"/>
    </location>
</feature>
<feature type="signal peptide" evidence="2">
    <location>
        <begin position="1"/>
        <end position="23"/>
    </location>
</feature>
<evidence type="ECO:0000259" key="3">
    <source>
        <dbReference type="SMART" id="SM01290"/>
    </source>
</evidence>
<dbReference type="Proteomes" id="UP000244925">
    <property type="component" value="Unassembled WGS sequence"/>
</dbReference>
<dbReference type="InterPro" id="IPR015197">
    <property type="entry name" value="PngaseF_C"/>
</dbReference>
<dbReference type="InterPro" id="IPR008977">
    <property type="entry name" value="PHM/PNGase_F_dom_sf"/>
</dbReference>
<dbReference type="EMBL" id="PUBV01000011">
    <property type="protein sequence ID" value="PWB07604.1"/>
    <property type="molecule type" value="Genomic_DNA"/>
</dbReference>
<reference evidence="5" key="1">
    <citation type="submission" date="2018-02" db="EMBL/GenBank/DDBJ databases">
        <authorList>
            <person name="Clavel T."/>
            <person name="Strowig T."/>
        </authorList>
    </citation>
    <scope>NUCLEOTIDE SEQUENCE [LARGE SCALE GENOMIC DNA]</scope>
    <source>
        <strain evidence="5">DSM 100764</strain>
    </source>
</reference>
<keyword evidence="5" id="KW-1185">Reference proteome</keyword>
<dbReference type="SMART" id="SM01290">
    <property type="entry name" value="N-glycanase_N"/>
    <property type="match status" value="1"/>
</dbReference>
<dbReference type="Pfam" id="PF09113">
    <property type="entry name" value="N-glycanase_C"/>
    <property type="match status" value="1"/>
</dbReference>